<dbReference type="GO" id="GO:0003824">
    <property type="term" value="F:catalytic activity"/>
    <property type="evidence" value="ECO:0007669"/>
    <property type="project" value="InterPro"/>
</dbReference>
<feature type="region of interest" description="Disordered" evidence="1">
    <location>
        <begin position="122"/>
        <end position="141"/>
    </location>
</feature>
<accession>A0A9Y2JMA1</accession>
<dbReference type="Proteomes" id="UP001239397">
    <property type="component" value="Chromosome"/>
</dbReference>
<dbReference type="Pfam" id="PF01425">
    <property type="entry name" value="Amidase"/>
    <property type="match status" value="1"/>
</dbReference>
<feature type="domain" description="Amidase" evidence="2">
    <location>
        <begin position="52"/>
        <end position="394"/>
    </location>
</feature>
<dbReference type="InterPro" id="IPR000120">
    <property type="entry name" value="Amidase"/>
</dbReference>
<sequence length="406" mass="41154">MTRYRPWSLRDLVADIAAGRTTPEDAVARARARIAATDAELHAWVAHVPSLDPATGPLGGVPLAVKDIIDLAGLPTRCGSALRADAPPAASDAVIVERWRHAGAVPIGKTVTTEFAFFSPGPTGNPAAPGHTPGGSSSGSAAAVAAGHVPLALGSQTAGSVTRPASFCGVAALVMSRGRIPADGVTGLSPSLDSHGLFVATASDAALAWSALTGEPEVPPRPPRLLVWHGSGETRATVDAAAGKLKSAGAVAEEFPDPALIASLTAAHPVVMAYEAARERAEELAMADRLSAQLANLLRTGAAMSREDYEQAQATIAAGGRRLAEICASYDAVLAPAAPGPAPRGLAATGDPVLSRPWQALGLAVATVPGLRDDAGLPLGLQLVGKLREEAALLGAARWVEDALTP</sequence>
<organism evidence="3 4">
    <name type="scientific">Amycolatopsis mongoliensis</name>
    <dbReference type="NCBI Taxonomy" id="715475"/>
    <lineage>
        <taxon>Bacteria</taxon>
        <taxon>Bacillati</taxon>
        <taxon>Actinomycetota</taxon>
        <taxon>Actinomycetes</taxon>
        <taxon>Pseudonocardiales</taxon>
        <taxon>Pseudonocardiaceae</taxon>
        <taxon>Amycolatopsis</taxon>
    </lineage>
</organism>
<dbReference type="InterPro" id="IPR023631">
    <property type="entry name" value="Amidase_dom"/>
</dbReference>
<reference evidence="3 4" key="1">
    <citation type="submission" date="2023-06" db="EMBL/GenBank/DDBJ databases">
        <authorList>
            <person name="Oyuntsetseg B."/>
            <person name="Kim S.B."/>
        </authorList>
    </citation>
    <scope>NUCLEOTIDE SEQUENCE [LARGE SCALE GENOMIC DNA]</scope>
    <source>
        <strain evidence="3 4">4-36</strain>
    </source>
</reference>
<dbReference type="PANTHER" id="PTHR11895:SF151">
    <property type="entry name" value="GLUTAMYL-TRNA(GLN) AMIDOTRANSFERASE SUBUNIT A"/>
    <property type="match status" value="1"/>
</dbReference>
<dbReference type="RefSeq" id="WP_285997590.1">
    <property type="nucleotide sequence ID" value="NZ_CP127295.1"/>
</dbReference>
<dbReference type="KEGG" id="amog:QRX60_45045"/>
<evidence type="ECO:0000256" key="1">
    <source>
        <dbReference type="SAM" id="MobiDB-lite"/>
    </source>
</evidence>
<dbReference type="Gene3D" id="3.90.1300.10">
    <property type="entry name" value="Amidase signature (AS) domain"/>
    <property type="match status" value="1"/>
</dbReference>
<gene>
    <name evidence="3" type="ORF">QRX60_45045</name>
</gene>
<dbReference type="SUPFAM" id="SSF75304">
    <property type="entry name" value="Amidase signature (AS) enzymes"/>
    <property type="match status" value="1"/>
</dbReference>
<proteinExistence type="predicted"/>
<protein>
    <submittedName>
        <fullName evidence="3">Amidase</fullName>
    </submittedName>
</protein>
<evidence type="ECO:0000313" key="3">
    <source>
        <dbReference type="EMBL" id="WIY01130.1"/>
    </source>
</evidence>
<evidence type="ECO:0000259" key="2">
    <source>
        <dbReference type="Pfam" id="PF01425"/>
    </source>
</evidence>
<evidence type="ECO:0000313" key="4">
    <source>
        <dbReference type="Proteomes" id="UP001239397"/>
    </source>
</evidence>
<name>A0A9Y2JMA1_9PSEU</name>
<keyword evidence="4" id="KW-1185">Reference proteome</keyword>
<dbReference type="AlphaFoldDB" id="A0A9Y2JMA1"/>
<dbReference type="EMBL" id="CP127295">
    <property type="protein sequence ID" value="WIY01130.1"/>
    <property type="molecule type" value="Genomic_DNA"/>
</dbReference>
<dbReference type="InterPro" id="IPR036928">
    <property type="entry name" value="AS_sf"/>
</dbReference>
<dbReference type="PANTHER" id="PTHR11895">
    <property type="entry name" value="TRANSAMIDASE"/>
    <property type="match status" value="1"/>
</dbReference>